<evidence type="ECO:0000313" key="1">
    <source>
        <dbReference type="EMBL" id="ABG82609.1"/>
    </source>
</evidence>
<dbReference type="InterPro" id="IPR024078">
    <property type="entry name" value="LmbE-like_dom_sf"/>
</dbReference>
<dbReference type="Pfam" id="PF02585">
    <property type="entry name" value="PIG-L"/>
    <property type="match status" value="1"/>
</dbReference>
<dbReference type="KEGG" id="cpf:CPF_1116"/>
<dbReference type="HOGENOM" id="CLU_049311_0_0_9"/>
<dbReference type="GeneID" id="93002601"/>
<dbReference type="GO" id="GO:0016811">
    <property type="term" value="F:hydrolase activity, acting on carbon-nitrogen (but not peptide) bonds, in linear amides"/>
    <property type="evidence" value="ECO:0007669"/>
    <property type="project" value="TreeGrafter"/>
</dbReference>
<dbReference type="SUPFAM" id="SSF102588">
    <property type="entry name" value="LmbE-like"/>
    <property type="match status" value="1"/>
</dbReference>
<dbReference type="PANTHER" id="PTHR12993:SF11">
    <property type="entry name" value="N-ACETYLGLUCOSAMINYL-PHOSPHATIDYLINOSITOL DE-N-ACETYLASE"/>
    <property type="match status" value="1"/>
</dbReference>
<keyword evidence="2" id="KW-1185">Reference proteome</keyword>
<name>A0A0H2YNX2_CLOP1</name>
<organism evidence="1 2">
    <name type="scientific">Clostridium perfringens (strain ATCC 13124 / DSM 756 / JCM 1290 / NCIMB 6125 / NCTC 8237 / Type A)</name>
    <dbReference type="NCBI Taxonomy" id="195103"/>
    <lineage>
        <taxon>Bacteria</taxon>
        <taxon>Bacillati</taxon>
        <taxon>Bacillota</taxon>
        <taxon>Clostridia</taxon>
        <taxon>Eubacteriales</taxon>
        <taxon>Clostridiaceae</taxon>
        <taxon>Clostridium</taxon>
    </lineage>
</organism>
<dbReference type="InterPro" id="IPR003737">
    <property type="entry name" value="GlcNAc_PI_deacetylase-related"/>
</dbReference>
<reference evidence="1 2" key="1">
    <citation type="journal article" date="2006" name="Genome Res.">
        <title>Skewed genomic variability in strains of the toxigenic bacterial pathogen, Clostridium perfringens.</title>
        <authorList>
            <person name="Myers G.S."/>
            <person name="Rasko D.A."/>
            <person name="Cheung J.K."/>
            <person name="Ravel J."/>
            <person name="Seshadri R."/>
            <person name="Deboy R.T."/>
            <person name="Ren Q."/>
            <person name="Varga J."/>
            <person name="Awad M.M."/>
            <person name="Brinkac L.M."/>
            <person name="Daugherty S.C."/>
            <person name="Haft D.H."/>
            <person name="Dodson R.J."/>
            <person name="Madupu R."/>
            <person name="Nelson W.C."/>
            <person name="Rosovitz M.J."/>
            <person name="Sullivan S.A."/>
            <person name="Khouri H."/>
            <person name="Dimitrov G.I."/>
            <person name="Watkins K.L."/>
            <person name="Mulligan S."/>
            <person name="Benton J."/>
            <person name="Radune D."/>
            <person name="Fisher D.J."/>
            <person name="Atkins H.S."/>
            <person name="Hiscox T."/>
            <person name="Jost B.H."/>
            <person name="Billington S.J."/>
            <person name="Songer J.G."/>
            <person name="McClane B.A."/>
            <person name="Titball R.W."/>
            <person name="Rood J.I."/>
            <person name="Melville S.B."/>
            <person name="Paulsen I.T."/>
        </authorList>
    </citation>
    <scope>NUCLEOTIDE SEQUENCE [LARGE SCALE GENOMIC DNA]</scope>
    <source>
        <strain evidence="2">ATCC 13124 / DSM 756 / JCM 1290 / NCIMB 6125 / NCTC 8237 / S 107 / Type A</strain>
    </source>
</reference>
<sequence length="289" mass="33507">MRNINIDKDFGSIMIIVPHEDDELLMTGGIIKNAIESGVDVKVVMATNGDYDCKDFSVGRARISESIEGLELLGLQSENLIVLGYADTGMPKEESFIWNLYEEKDENKILESSCSKETYSLENHKEYHFKNFNEHSKYTRKNFHDDLLGVIEKYMPKNIFTTSEFDTHGDHSGLYCFVVEILKELREKNNYEPNLYSGIVHSCDGDENWPIITEEVSEFTCPKLLEETSNLKWSEALSFIVPKEMQCNNLKENLKREAISKHRTALKPDAIEFLYSFVKKNEVFWKIKW</sequence>
<proteinExistence type="predicted"/>
<dbReference type="AlphaFoldDB" id="A0A0H2YNX2"/>
<evidence type="ECO:0000313" key="2">
    <source>
        <dbReference type="Proteomes" id="UP000001823"/>
    </source>
</evidence>
<gene>
    <name evidence="1" type="ordered locus">CPF_1116</name>
</gene>
<dbReference type="EMBL" id="CP000246">
    <property type="protein sequence ID" value="ABG82609.1"/>
    <property type="molecule type" value="Genomic_DNA"/>
</dbReference>
<dbReference type="PaxDb" id="195103-CPF_1116"/>
<dbReference type="STRING" id="195103.CPF_1116"/>
<dbReference type="RefSeq" id="WP_011590576.1">
    <property type="nucleotide sequence ID" value="NC_008261.1"/>
</dbReference>
<accession>A0A0H2YNX2</accession>
<dbReference type="eggNOG" id="COG2120">
    <property type="taxonomic scope" value="Bacteria"/>
</dbReference>
<dbReference type="PANTHER" id="PTHR12993">
    <property type="entry name" value="N-ACETYLGLUCOSAMINYL-PHOSPHATIDYLINOSITOL DE-N-ACETYLASE-RELATED"/>
    <property type="match status" value="1"/>
</dbReference>
<dbReference type="Proteomes" id="UP000001823">
    <property type="component" value="Chromosome"/>
</dbReference>
<protein>
    <submittedName>
        <fullName evidence="1">Conserved domain protein</fullName>
    </submittedName>
</protein>
<dbReference type="Gene3D" id="3.40.50.10320">
    <property type="entry name" value="LmbE-like"/>
    <property type="match status" value="1"/>
</dbReference>